<evidence type="ECO:0008006" key="8">
    <source>
        <dbReference type="Google" id="ProtNLM"/>
    </source>
</evidence>
<sequence length="198" mass="21111">MAATAMDHDGGDMVTPGELLGNSLTLVAGRGAYTEGRSVRASVTGHRRIVPPAPGSDDQRSTVEVVGHKAHGAVPQPGSIVIARITKVMARMASADIMCVDSKAIKEKFTGMIRQQDVRATEIDKVDMYQSYRPGDIVRAVVLSLGDARAYYLSTAKNELGVVSAQSIAGGTLVPISWTEMQCDLTGQIEQRKVAKVE</sequence>
<dbReference type="Pfam" id="PF10447">
    <property type="entry name" value="EXOSC1"/>
    <property type="match status" value="1"/>
</dbReference>
<evidence type="ECO:0000313" key="6">
    <source>
        <dbReference type="EMBL" id="KAF8690013.1"/>
    </source>
</evidence>
<accession>A0A835B7R2</accession>
<dbReference type="CDD" id="cd05791">
    <property type="entry name" value="S1_CSL4"/>
    <property type="match status" value="1"/>
</dbReference>
<gene>
    <name evidence="6" type="ORF">HU200_041654</name>
</gene>
<evidence type="ECO:0000313" key="7">
    <source>
        <dbReference type="Proteomes" id="UP000636709"/>
    </source>
</evidence>
<dbReference type="GO" id="GO:0005737">
    <property type="term" value="C:cytoplasm"/>
    <property type="evidence" value="ECO:0007669"/>
    <property type="project" value="TreeGrafter"/>
</dbReference>
<evidence type="ECO:0000256" key="3">
    <source>
        <dbReference type="ARBA" id="ARBA00022835"/>
    </source>
</evidence>
<organism evidence="6 7">
    <name type="scientific">Digitaria exilis</name>
    <dbReference type="NCBI Taxonomy" id="1010633"/>
    <lineage>
        <taxon>Eukaryota</taxon>
        <taxon>Viridiplantae</taxon>
        <taxon>Streptophyta</taxon>
        <taxon>Embryophyta</taxon>
        <taxon>Tracheophyta</taxon>
        <taxon>Spermatophyta</taxon>
        <taxon>Magnoliopsida</taxon>
        <taxon>Liliopsida</taxon>
        <taxon>Poales</taxon>
        <taxon>Poaceae</taxon>
        <taxon>PACMAD clade</taxon>
        <taxon>Panicoideae</taxon>
        <taxon>Panicodae</taxon>
        <taxon>Paniceae</taxon>
        <taxon>Anthephorinae</taxon>
        <taxon>Digitaria</taxon>
    </lineage>
</organism>
<evidence type="ECO:0000256" key="1">
    <source>
        <dbReference type="ARBA" id="ARBA00004604"/>
    </source>
</evidence>
<feature type="domain" description="Exosome complex component N-terminal" evidence="5">
    <location>
        <begin position="13"/>
        <end position="50"/>
    </location>
</feature>
<dbReference type="SUPFAM" id="SSF50249">
    <property type="entry name" value="Nucleic acid-binding proteins"/>
    <property type="match status" value="1"/>
</dbReference>
<dbReference type="Pfam" id="PF14382">
    <property type="entry name" value="ECR1_N"/>
    <property type="match status" value="1"/>
</dbReference>
<dbReference type="PANTHER" id="PTHR12686">
    <property type="entry name" value="3'-5' EXORIBONUCLEASE CSL4-RELATED"/>
    <property type="match status" value="1"/>
</dbReference>
<comment type="caution">
    <text evidence="6">The sequence shown here is derived from an EMBL/GenBank/DDBJ whole genome shotgun (WGS) entry which is preliminary data.</text>
</comment>
<protein>
    <recommendedName>
        <fullName evidence="8">Exosome complex component CSL4</fullName>
    </recommendedName>
</protein>
<reference evidence="6" key="1">
    <citation type="submission" date="2020-07" db="EMBL/GenBank/DDBJ databases">
        <title>Genome sequence and genetic diversity analysis of an under-domesticated orphan crop, white fonio (Digitaria exilis).</title>
        <authorList>
            <person name="Bennetzen J.L."/>
            <person name="Chen S."/>
            <person name="Ma X."/>
            <person name="Wang X."/>
            <person name="Yssel A.E.J."/>
            <person name="Chaluvadi S.R."/>
            <person name="Johnson M."/>
            <person name="Gangashetty P."/>
            <person name="Hamidou F."/>
            <person name="Sanogo M.D."/>
            <person name="Zwaenepoel A."/>
            <person name="Wallace J."/>
            <person name="Van De Peer Y."/>
            <person name="Van Deynze A."/>
        </authorList>
    </citation>
    <scope>NUCLEOTIDE SEQUENCE</scope>
    <source>
        <tissue evidence="6">Leaves</tissue>
    </source>
</reference>
<dbReference type="PANTHER" id="PTHR12686:SF8">
    <property type="entry name" value="EXOSOME COMPLEX COMPONENT CSL4"/>
    <property type="match status" value="1"/>
</dbReference>
<proteinExistence type="predicted"/>
<keyword evidence="7" id="KW-1185">Reference proteome</keyword>
<name>A0A835B7R2_9POAL</name>
<dbReference type="InterPro" id="IPR025721">
    <property type="entry name" value="Exosome_cplx_N_dom"/>
</dbReference>
<dbReference type="GO" id="GO:0000176">
    <property type="term" value="C:nuclear exosome (RNase complex)"/>
    <property type="evidence" value="ECO:0007669"/>
    <property type="project" value="TreeGrafter"/>
</dbReference>
<dbReference type="Gene3D" id="2.40.50.140">
    <property type="entry name" value="Nucleic acid-binding proteins"/>
    <property type="match status" value="1"/>
</dbReference>
<evidence type="ECO:0000259" key="4">
    <source>
        <dbReference type="Pfam" id="PF10447"/>
    </source>
</evidence>
<evidence type="ECO:0000259" key="5">
    <source>
        <dbReference type="Pfam" id="PF14382"/>
    </source>
</evidence>
<dbReference type="GO" id="GO:0006396">
    <property type="term" value="P:RNA processing"/>
    <property type="evidence" value="ECO:0007669"/>
    <property type="project" value="InterPro"/>
</dbReference>
<dbReference type="GO" id="GO:0005730">
    <property type="term" value="C:nucleolus"/>
    <property type="evidence" value="ECO:0007669"/>
    <property type="project" value="UniProtKB-SubCell"/>
</dbReference>
<dbReference type="InterPro" id="IPR039771">
    <property type="entry name" value="Csl4"/>
</dbReference>
<dbReference type="GO" id="GO:0003723">
    <property type="term" value="F:RNA binding"/>
    <property type="evidence" value="ECO:0007669"/>
    <property type="project" value="InterPro"/>
</dbReference>
<dbReference type="InterPro" id="IPR012340">
    <property type="entry name" value="NA-bd_OB-fold"/>
</dbReference>
<dbReference type="InterPro" id="IPR019495">
    <property type="entry name" value="EXOSC1_C"/>
</dbReference>
<dbReference type="AlphaFoldDB" id="A0A835B7R2"/>
<evidence type="ECO:0000256" key="2">
    <source>
        <dbReference type="ARBA" id="ARBA00022490"/>
    </source>
</evidence>
<keyword evidence="3" id="KW-0271">Exosome</keyword>
<dbReference type="FunFam" id="2.40.50.140:FF:000223">
    <property type="entry name" value="Chromosome 1, whole genome shotgun sequence"/>
    <property type="match status" value="1"/>
</dbReference>
<keyword evidence="2" id="KW-0963">Cytoplasm</keyword>
<dbReference type="Proteomes" id="UP000636709">
    <property type="component" value="Unassembled WGS sequence"/>
</dbReference>
<dbReference type="EMBL" id="JACEFO010001996">
    <property type="protein sequence ID" value="KAF8690013.1"/>
    <property type="molecule type" value="Genomic_DNA"/>
</dbReference>
<comment type="subcellular location">
    <subcellularLocation>
        <location evidence="1">Nucleus</location>
        <location evidence="1">Nucleolus</location>
    </subcellularLocation>
</comment>
<dbReference type="OrthoDB" id="440760at2759"/>
<dbReference type="SUPFAM" id="SSF110324">
    <property type="entry name" value="Ribosomal L27 protein-like"/>
    <property type="match status" value="1"/>
</dbReference>
<dbReference type="Gene3D" id="2.40.50.100">
    <property type="match status" value="1"/>
</dbReference>
<feature type="domain" description="Exosome complex component CSL4 C-terminal" evidence="4">
    <location>
        <begin position="102"/>
        <end position="145"/>
    </location>
</feature>